<reference evidence="2 3" key="1">
    <citation type="submission" date="2023-02" db="EMBL/GenBank/DDBJ databases">
        <title>Novel Oscillospiraceae bacterial genomes.</title>
        <authorList>
            <person name="Srinivasan S."/>
            <person name="Austin M.N."/>
            <person name="Fiedler T.L."/>
            <person name="Strenk S.M."/>
            <person name="Agnew K.J."/>
            <person name="Nagana Gowda G.A."/>
            <person name="Raftery D."/>
            <person name="Beamer M.A."/>
            <person name="Achilles S.L."/>
            <person name="Wiesenfeld H.C."/>
            <person name="Fredricks D.N."/>
            <person name="Hillier S.L."/>
        </authorList>
    </citation>
    <scope>NUCLEOTIDE SEQUENCE [LARGE SCALE GENOMIC DNA]</scope>
    <source>
        <strain evidence="2 3">CHIC02 1186E3-8</strain>
    </source>
</reference>
<keyword evidence="1" id="KW-0472">Membrane</keyword>
<dbReference type="Proteomes" id="UP001220478">
    <property type="component" value="Chromosome"/>
</dbReference>
<organism evidence="2 3">
    <name type="scientific">Amygdalobacter indicium</name>
    <dbReference type="NCBI Taxonomy" id="3029272"/>
    <lineage>
        <taxon>Bacteria</taxon>
        <taxon>Bacillati</taxon>
        <taxon>Bacillota</taxon>
        <taxon>Clostridia</taxon>
        <taxon>Eubacteriales</taxon>
        <taxon>Oscillospiraceae</taxon>
        <taxon>Amygdalobacter</taxon>
    </lineage>
</organism>
<protein>
    <submittedName>
        <fullName evidence="2">Uncharacterized protein</fullName>
    </submittedName>
</protein>
<keyword evidence="1" id="KW-0812">Transmembrane</keyword>
<feature type="transmembrane region" description="Helical" evidence="1">
    <location>
        <begin position="125"/>
        <end position="149"/>
    </location>
</feature>
<gene>
    <name evidence="2" type="ORF">PYS61_03395</name>
</gene>
<keyword evidence="1" id="KW-1133">Transmembrane helix</keyword>
<keyword evidence="3" id="KW-1185">Reference proteome</keyword>
<proteinExistence type="predicted"/>
<evidence type="ECO:0000313" key="3">
    <source>
        <dbReference type="Proteomes" id="UP001220478"/>
    </source>
</evidence>
<dbReference type="EMBL" id="CP118868">
    <property type="protein sequence ID" value="WEG35004.1"/>
    <property type="molecule type" value="Genomic_DNA"/>
</dbReference>
<evidence type="ECO:0000256" key="1">
    <source>
        <dbReference type="SAM" id="Phobius"/>
    </source>
</evidence>
<dbReference type="RefSeq" id="WP_315570245.1">
    <property type="nucleotide sequence ID" value="NZ_CP118866.1"/>
</dbReference>
<name>A0ABY8C627_9FIRM</name>
<sequence length="256" mass="28249">MAYIEGICKNCGSLIQVNPAKPEARCLFCWALTPTEEAQEILKADVKPTFPHAVIADAPPMDERMSSWRLEAGDNSPTNKAVKSKHNYDNIMRKENKDNDLSAVSRLKMMKCDLLQVPKVKLPTAIALALGLVILPLALLIALTVPGYLRCQAETAALFGKLDQLVDKSYLAENRTATDCLAVLNQDITNVRLVTGKDLSEKEMRKLGADWYTACSQIKKDKVSQVKVQVISSKNSNELTVNSADDITVSPMTRTR</sequence>
<accession>A0ABY8C627</accession>
<evidence type="ECO:0000313" key="2">
    <source>
        <dbReference type="EMBL" id="WEG35004.1"/>
    </source>
</evidence>